<sequence>MTTAWPGFDNERFADAATVMKALGDPVRLRLLSEVAAHPGGEACVCDISGPFDLSQSTISHHLKVLREAGLVTSERRSTWVYYRINASVLQQLSGFLEDLSAVQGESRSCEDWQ</sequence>
<dbReference type="InterPro" id="IPR011991">
    <property type="entry name" value="ArsR-like_HTH"/>
</dbReference>
<comment type="caution">
    <text evidence="5">The sequence shown here is derived from an EMBL/GenBank/DDBJ whole genome shotgun (WGS) entry which is preliminary data.</text>
</comment>
<dbReference type="GO" id="GO:0003700">
    <property type="term" value="F:DNA-binding transcription factor activity"/>
    <property type="evidence" value="ECO:0007669"/>
    <property type="project" value="InterPro"/>
</dbReference>
<dbReference type="AlphaFoldDB" id="K6WH56"/>
<dbReference type="NCBIfam" id="NF033788">
    <property type="entry name" value="HTH_metalloreg"/>
    <property type="match status" value="1"/>
</dbReference>
<dbReference type="EMBL" id="BAHE01000002">
    <property type="protein sequence ID" value="GAB98655.1"/>
    <property type="molecule type" value="Genomic_DNA"/>
</dbReference>
<keyword evidence="3" id="KW-0804">Transcription</keyword>
<dbReference type="PRINTS" id="PR00778">
    <property type="entry name" value="HTHARSR"/>
</dbReference>
<dbReference type="GO" id="GO:0003677">
    <property type="term" value="F:DNA binding"/>
    <property type="evidence" value="ECO:0007669"/>
    <property type="project" value="UniProtKB-KW"/>
</dbReference>
<dbReference type="Gene3D" id="1.10.10.10">
    <property type="entry name" value="Winged helix-like DNA-binding domain superfamily/Winged helix DNA-binding domain"/>
    <property type="match status" value="1"/>
</dbReference>
<dbReference type="PANTHER" id="PTHR33154:SF18">
    <property type="entry name" value="ARSENICAL RESISTANCE OPERON REPRESSOR"/>
    <property type="match status" value="1"/>
</dbReference>
<dbReference type="InterPro" id="IPR001845">
    <property type="entry name" value="HTH_ArsR_DNA-bd_dom"/>
</dbReference>
<dbReference type="InterPro" id="IPR036388">
    <property type="entry name" value="WH-like_DNA-bd_sf"/>
</dbReference>
<keyword evidence="6" id="KW-1185">Reference proteome</keyword>
<dbReference type="InterPro" id="IPR018334">
    <property type="entry name" value="ArsR_HTH"/>
</dbReference>
<evidence type="ECO:0000256" key="1">
    <source>
        <dbReference type="ARBA" id="ARBA00023015"/>
    </source>
</evidence>
<evidence type="ECO:0000259" key="4">
    <source>
        <dbReference type="PROSITE" id="PS50987"/>
    </source>
</evidence>
<dbReference type="SMART" id="SM00418">
    <property type="entry name" value="HTH_ARSR"/>
    <property type="match status" value="1"/>
</dbReference>
<keyword evidence="1" id="KW-0805">Transcription regulation</keyword>
<accession>K6WH56</accession>
<keyword evidence="2" id="KW-0238">DNA-binding</keyword>
<feature type="domain" description="HTH arsR-type" evidence="4">
    <location>
        <begin position="8"/>
        <end position="104"/>
    </location>
</feature>
<dbReference type="SUPFAM" id="SSF46785">
    <property type="entry name" value="Winged helix' DNA-binding domain"/>
    <property type="match status" value="1"/>
</dbReference>
<dbReference type="Proteomes" id="UP000035058">
    <property type="component" value="Unassembled WGS sequence"/>
</dbReference>
<evidence type="ECO:0000313" key="6">
    <source>
        <dbReference type="Proteomes" id="UP000035058"/>
    </source>
</evidence>
<dbReference type="InterPro" id="IPR051081">
    <property type="entry name" value="HTH_MetalResp_TranReg"/>
</dbReference>
<gene>
    <name evidence="5" type="primary">arsR</name>
    <name evidence="5" type="ORF">GONAM_02_01780</name>
</gene>
<dbReference type="PROSITE" id="PS50987">
    <property type="entry name" value="HTH_ARSR_2"/>
    <property type="match status" value="1"/>
</dbReference>
<organism evidence="5 6">
    <name type="scientific">Gordonia namibiensis NBRC 108229</name>
    <dbReference type="NCBI Taxonomy" id="1208314"/>
    <lineage>
        <taxon>Bacteria</taxon>
        <taxon>Bacillati</taxon>
        <taxon>Actinomycetota</taxon>
        <taxon>Actinomycetes</taxon>
        <taxon>Mycobacteriales</taxon>
        <taxon>Gordoniaceae</taxon>
        <taxon>Gordonia</taxon>
    </lineage>
</organism>
<protein>
    <submittedName>
        <fullName evidence="5">Arsenic resistance operon repressor ArsR</fullName>
    </submittedName>
</protein>
<reference evidence="5 6" key="1">
    <citation type="submission" date="2012-08" db="EMBL/GenBank/DDBJ databases">
        <title>Whole genome shotgun sequence of Gordonia namibiensis NBRC 108229.</title>
        <authorList>
            <person name="Isaki-Nakamura S."/>
            <person name="Hosoyama A."/>
            <person name="Tsuchikane K."/>
            <person name="Katsumata H."/>
            <person name="Baba S."/>
            <person name="Yamazaki S."/>
            <person name="Fujita N."/>
        </authorList>
    </citation>
    <scope>NUCLEOTIDE SEQUENCE [LARGE SCALE GENOMIC DNA]</scope>
    <source>
        <strain evidence="5 6">NBRC 108229</strain>
    </source>
</reference>
<dbReference type="CDD" id="cd00090">
    <property type="entry name" value="HTH_ARSR"/>
    <property type="match status" value="1"/>
</dbReference>
<evidence type="ECO:0000313" key="5">
    <source>
        <dbReference type="EMBL" id="GAB98655.1"/>
    </source>
</evidence>
<proteinExistence type="predicted"/>
<dbReference type="InterPro" id="IPR036390">
    <property type="entry name" value="WH_DNA-bd_sf"/>
</dbReference>
<evidence type="ECO:0000256" key="3">
    <source>
        <dbReference type="ARBA" id="ARBA00023163"/>
    </source>
</evidence>
<dbReference type="PROSITE" id="PS00846">
    <property type="entry name" value="HTH_ARSR_1"/>
    <property type="match status" value="1"/>
</dbReference>
<evidence type="ECO:0000256" key="2">
    <source>
        <dbReference type="ARBA" id="ARBA00023125"/>
    </source>
</evidence>
<dbReference type="PANTHER" id="PTHR33154">
    <property type="entry name" value="TRANSCRIPTIONAL REGULATOR, ARSR FAMILY"/>
    <property type="match status" value="1"/>
</dbReference>
<name>K6WH56_9ACTN</name>
<dbReference type="Pfam" id="PF01022">
    <property type="entry name" value="HTH_5"/>
    <property type="match status" value="1"/>
</dbReference>